<comment type="caution">
    <text evidence="1">The sequence shown here is derived from an EMBL/GenBank/DDBJ whole genome shotgun (WGS) entry which is preliminary data.</text>
</comment>
<proteinExistence type="predicted"/>
<dbReference type="Proteomes" id="UP000688137">
    <property type="component" value="Unassembled WGS sequence"/>
</dbReference>
<evidence type="ECO:0000313" key="1">
    <source>
        <dbReference type="EMBL" id="CAD8084197.1"/>
    </source>
</evidence>
<gene>
    <name evidence="1" type="ORF">PPRIM_AZ9-3.1.T0710225</name>
</gene>
<name>A0A8S1MT17_PARPR</name>
<dbReference type="AlphaFoldDB" id="A0A8S1MT17"/>
<organism evidence="1 2">
    <name type="scientific">Paramecium primaurelia</name>
    <dbReference type="NCBI Taxonomy" id="5886"/>
    <lineage>
        <taxon>Eukaryota</taxon>
        <taxon>Sar</taxon>
        <taxon>Alveolata</taxon>
        <taxon>Ciliophora</taxon>
        <taxon>Intramacronucleata</taxon>
        <taxon>Oligohymenophorea</taxon>
        <taxon>Peniculida</taxon>
        <taxon>Parameciidae</taxon>
        <taxon>Paramecium</taxon>
    </lineage>
</organism>
<protein>
    <submittedName>
        <fullName evidence="1">Uncharacterized protein</fullName>
    </submittedName>
</protein>
<dbReference type="EMBL" id="CAJJDM010000074">
    <property type="protein sequence ID" value="CAD8084197.1"/>
    <property type="molecule type" value="Genomic_DNA"/>
</dbReference>
<dbReference type="OMA" id="HXFDRIS"/>
<accession>A0A8S1MT17</accession>
<evidence type="ECO:0000313" key="2">
    <source>
        <dbReference type="Proteomes" id="UP000688137"/>
    </source>
</evidence>
<keyword evidence="2" id="KW-1185">Reference proteome</keyword>
<sequence length="51" mass="6103">MQKTIEKDLTYGKINISIQKTQEFVKMIWIQFLFPKKINLQLLNSNVFNSK</sequence>
<reference evidence="1" key="1">
    <citation type="submission" date="2021-01" db="EMBL/GenBank/DDBJ databases">
        <authorList>
            <consortium name="Genoscope - CEA"/>
            <person name="William W."/>
        </authorList>
    </citation>
    <scope>NUCLEOTIDE SEQUENCE</scope>
</reference>